<dbReference type="CDD" id="cd06225">
    <property type="entry name" value="HAMP"/>
    <property type="match status" value="1"/>
</dbReference>
<evidence type="ECO:0000256" key="6">
    <source>
        <dbReference type="SAM" id="Phobius"/>
    </source>
</evidence>
<evidence type="ECO:0000313" key="10">
    <source>
        <dbReference type="Proteomes" id="UP000587760"/>
    </source>
</evidence>
<evidence type="ECO:0000259" key="7">
    <source>
        <dbReference type="PROSITE" id="PS50111"/>
    </source>
</evidence>
<dbReference type="GO" id="GO:0007165">
    <property type="term" value="P:signal transduction"/>
    <property type="evidence" value="ECO:0007669"/>
    <property type="project" value="UniProtKB-KW"/>
</dbReference>
<feature type="compositionally biased region" description="Polar residues" evidence="5">
    <location>
        <begin position="412"/>
        <end position="424"/>
    </location>
</feature>
<dbReference type="AlphaFoldDB" id="A0A841RA27"/>
<protein>
    <submittedName>
        <fullName evidence="9">Methyl-accepting chemotaxis protein</fullName>
    </submittedName>
</protein>
<comment type="caution">
    <text evidence="9">The sequence shown here is derived from an EMBL/GenBank/DDBJ whole genome shotgun (WGS) entry which is preliminary data.</text>
</comment>
<reference evidence="9 10" key="1">
    <citation type="submission" date="2020-08" db="EMBL/GenBank/DDBJ databases">
        <title>Genomic Encyclopedia of Type Strains, Phase IV (KMG-IV): sequencing the most valuable type-strain genomes for metagenomic binning, comparative biology and taxonomic classification.</title>
        <authorList>
            <person name="Goeker M."/>
        </authorList>
    </citation>
    <scope>NUCLEOTIDE SEQUENCE [LARGE SCALE GENOMIC DNA]</scope>
    <source>
        <strain evidence="9 10">DSM 2461</strain>
    </source>
</reference>
<dbReference type="PROSITE" id="PS50111">
    <property type="entry name" value="CHEMOTAXIS_TRANSDUC_2"/>
    <property type="match status" value="1"/>
</dbReference>
<dbReference type="SMART" id="SM00304">
    <property type="entry name" value="HAMP"/>
    <property type="match status" value="1"/>
</dbReference>
<dbReference type="Gene3D" id="3.30.450.20">
    <property type="entry name" value="PAS domain"/>
    <property type="match status" value="1"/>
</dbReference>
<evidence type="ECO:0000256" key="3">
    <source>
        <dbReference type="ARBA" id="ARBA00029447"/>
    </source>
</evidence>
<evidence type="ECO:0000256" key="5">
    <source>
        <dbReference type="SAM" id="MobiDB-lite"/>
    </source>
</evidence>
<feature type="domain" description="HAMP" evidence="8">
    <location>
        <begin position="310"/>
        <end position="365"/>
    </location>
</feature>
<dbReference type="RefSeq" id="WP_221439782.1">
    <property type="nucleotide sequence ID" value="NZ_JACHGJ010000001.1"/>
</dbReference>
<dbReference type="CDD" id="cd11386">
    <property type="entry name" value="MCP_signal"/>
    <property type="match status" value="1"/>
</dbReference>
<evidence type="ECO:0000256" key="2">
    <source>
        <dbReference type="ARBA" id="ARBA00022500"/>
    </source>
</evidence>
<dbReference type="Pfam" id="PF00015">
    <property type="entry name" value="MCPsignal"/>
    <property type="match status" value="1"/>
</dbReference>
<feature type="region of interest" description="Disordered" evidence="5">
    <location>
        <begin position="385"/>
        <end position="426"/>
    </location>
</feature>
<dbReference type="GO" id="GO:0006935">
    <property type="term" value="P:chemotaxis"/>
    <property type="evidence" value="ECO:0007669"/>
    <property type="project" value="UniProtKB-KW"/>
</dbReference>
<name>A0A841RA27_9SPIO</name>
<evidence type="ECO:0000256" key="1">
    <source>
        <dbReference type="ARBA" id="ARBA00004370"/>
    </source>
</evidence>
<proteinExistence type="inferred from homology"/>
<keyword evidence="6" id="KW-0472">Membrane</keyword>
<feature type="domain" description="Methyl-accepting transducer" evidence="7">
    <location>
        <begin position="370"/>
        <end position="585"/>
    </location>
</feature>
<keyword evidence="4" id="KW-0807">Transducer</keyword>
<feature type="compositionally biased region" description="Low complexity" evidence="5">
    <location>
        <begin position="392"/>
        <end position="411"/>
    </location>
</feature>
<evidence type="ECO:0000259" key="8">
    <source>
        <dbReference type="PROSITE" id="PS50885"/>
    </source>
</evidence>
<keyword evidence="2" id="KW-0145">Chemotaxis</keyword>
<comment type="subcellular location">
    <subcellularLocation>
        <location evidence="1">Membrane</location>
    </subcellularLocation>
</comment>
<dbReference type="GO" id="GO:0005886">
    <property type="term" value="C:plasma membrane"/>
    <property type="evidence" value="ECO:0007669"/>
    <property type="project" value="TreeGrafter"/>
</dbReference>
<dbReference type="FunFam" id="1.10.287.950:FF:000001">
    <property type="entry name" value="Methyl-accepting chemotaxis sensory transducer"/>
    <property type="match status" value="1"/>
</dbReference>
<dbReference type="Gene3D" id="1.10.287.950">
    <property type="entry name" value="Methyl-accepting chemotaxis protein"/>
    <property type="match status" value="1"/>
</dbReference>
<evidence type="ECO:0000256" key="4">
    <source>
        <dbReference type="PROSITE-ProRule" id="PRU00284"/>
    </source>
</evidence>
<dbReference type="SUPFAM" id="SSF58104">
    <property type="entry name" value="Methyl-accepting chemotaxis protein (MCP) signaling domain"/>
    <property type="match status" value="1"/>
</dbReference>
<comment type="similarity">
    <text evidence="3">Belongs to the methyl-accepting chemotaxis (MCP) protein family.</text>
</comment>
<dbReference type="PANTHER" id="PTHR43531">
    <property type="entry name" value="PROTEIN ICFG"/>
    <property type="match status" value="1"/>
</dbReference>
<organism evidence="9 10">
    <name type="scientific">Spirochaeta isovalerica</name>
    <dbReference type="NCBI Taxonomy" id="150"/>
    <lineage>
        <taxon>Bacteria</taxon>
        <taxon>Pseudomonadati</taxon>
        <taxon>Spirochaetota</taxon>
        <taxon>Spirochaetia</taxon>
        <taxon>Spirochaetales</taxon>
        <taxon>Spirochaetaceae</taxon>
        <taxon>Spirochaeta</taxon>
    </lineage>
</organism>
<dbReference type="PANTHER" id="PTHR43531:SF11">
    <property type="entry name" value="METHYL-ACCEPTING CHEMOTAXIS PROTEIN 3"/>
    <property type="match status" value="1"/>
</dbReference>
<dbReference type="EMBL" id="JACHGJ010000001">
    <property type="protein sequence ID" value="MBB6479302.1"/>
    <property type="molecule type" value="Genomic_DNA"/>
</dbReference>
<dbReference type="SMART" id="SM00283">
    <property type="entry name" value="MA"/>
    <property type="match status" value="1"/>
</dbReference>
<accession>A0A841RA27</accession>
<gene>
    <name evidence="9" type="ORF">HNR50_000935</name>
</gene>
<keyword evidence="10" id="KW-1185">Reference proteome</keyword>
<dbReference type="InterPro" id="IPR051310">
    <property type="entry name" value="MCP_chemotaxis"/>
</dbReference>
<evidence type="ECO:0000313" key="9">
    <source>
        <dbReference type="EMBL" id="MBB6479302.1"/>
    </source>
</evidence>
<dbReference type="Proteomes" id="UP000587760">
    <property type="component" value="Unassembled WGS sequence"/>
</dbReference>
<feature type="transmembrane region" description="Helical" evidence="6">
    <location>
        <begin position="286"/>
        <end position="310"/>
    </location>
</feature>
<keyword evidence="6" id="KW-1133">Transmembrane helix</keyword>
<dbReference type="PROSITE" id="PS50885">
    <property type="entry name" value="HAMP"/>
    <property type="match status" value="1"/>
</dbReference>
<dbReference type="InterPro" id="IPR003660">
    <property type="entry name" value="HAMP_dom"/>
</dbReference>
<sequence length="601" mass="64338">MKISFKILIPTALMLILAASAVSFIGYSNISREIDNVMEITTKGTLDDINNLITGGEKDSETLKRSLNKNFLRIARSLAALVDEKPSLTDTDAMISLAARVGVDEIHIVDNKGVLYAGSVPGFFGFDFSTNDQTAPFLKMLDDKSFELAQDPSYRAVDGVLFQYIGVPLKEPNGLVQIGVKPEELQQLLETSSPGYIIENYLYKSGGFAYIIDPQTGTITAHSDAEKIGADLGSTDYGQAILTKGTGSLIYEDEGKNIFSSFEKTPEGIIVSAVPANSYRDRLGPILVALIITSLASLVILMVIMMILVARIVAPLGKASHYLEEIAAGDLTITIDPALIAKKDETGDLARSLENMASKMREVVKEVFDASNKIAIGSMQVSDSSQQLSSGATEQAASAEEVSSSMEEMSANISQNADNSSQTEKIAMKAAKDAQESGTTVKEAVEAMMLIANKIGIIEEISRSTNLLALNAAIEAARAGEHGKGFAVVATEVRKLAEQSQKAAGEITELAGRTVELSKGSGEKLDNLVPGIERTAELVEEISAASNEQQSGVDQITTAIHQLDKIIQSNASFSEELAATSQELAGQAEQLKETIEYFRLS</sequence>
<dbReference type="InterPro" id="IPR004089">
    <property type="entry name" value="MCPsignal_dom"/>
</dbReference>
<keyword evidence="6" id="KW-0812">Transmembrane</keyword>
<dbReference type="GO" id="GO:0004888">
    <property type="term" value="F:transmembrane signaling receptor activity"/>
    <property type="evidence" value="ECO:0007669"/>
    <property type="project" value="TreeGrafter"/>
</dbReference>
<dbReference type="Pfam" id="PF00672">
    <property type="entry name" value="HAMP"/>
    <property type="match status" value="1"/>
</dbReference>